<feature type="transmembrane region" description="Helical" evidence="1">
    <location>
        <begin position="308"/>
        <end position="332"/>
    </location>
</feature>
<evidence type="ECO:0000256" key="1">
    <source>
        <dbReference type="SAM" id="Phobius"/>
    </source>
</evidence>
<feature type="transmembrane region" description="Helical" evidence="1">
    <location>
        <begin position="57"/>
        <end position="77"/>
    </location>
</feature>
<evidence type="ECO:0000313" key="3">
    <source>
        <dbReference type="Proteomes" id="UP001158576"/>
    </source>
</evidence>
<feature type="transmembrane region" description="Helical" evidence="1">
    <location>
        <begin position="97"/>
        <end position="118"/>
    </location>
</feature>
<dbReference type="Proteomes" id="UP001158576">
    <property type="component" value="Chromosome PAR"/>
</dbReference>
<keyword evidence="3" id="KW-1185">Reference proteome</keyword>
<keyword evidence="1" id="KW-0472">Membrane</keyword>
<accession>A0ABN7RJ42</accession>
<feature type="transmembrane region" description="Helical" evidence="1">
    <location>
        <begin position="130"/>
        <end position="150"/>
    </location>
</feature>
<organism evidence="2 3">
    <name type="scientific">Oikopleura dioica</name>
    <name type="common">Tunicate</name>
    <dbReference type="NCBI Taxonomy" id="34765"/>
    <lineage>
        <taxon>Eukaryota</taxon>
        <taxon>Metazoa</taxon>
        <taxon>Chordata</taxon>
        <taxon>Tunicata</taxon>
        <taxon>Appendicularia</taxon>
        <taxon>Copelata</taxon>
        <taxon>Oikopleuridae</taxon>
        <taxon>Oikopleura</taxon>
    </lineage>
</organism>
<feature type="transmembrane region" description="Helical" evidence="1">
    <location>
        <begin position="204"/>
        <end position="228"/>
    </location>
</feature>
<name>A0ABN7RJ42_OIKDI</name>
<protein>
    <submittedName>
        <fullName evidence="2">Oidioi.mRNA.OKI2018_I69.PAR.g9111.t1.cds</fullName>
    </submittedName>
</protein>
<keyword evidence="1" id="KW-1133">Transmembrane helix</keyword>
<gene>
    <name evidence="2" type="ORF">OKIOD_LOCUS669</name>
</gene>
<proteinExistence type="predicted"/>
<reference evidence="2 3" key="1">
    <citation type="submission" date="2021-04" db="EMBL/GenBank/DDBJ databases">
        <authorList>
            <person name="Bliznina A."/>
        </authorList>
    </citation>
    <scope>NUCLEOTIDE SEQUENCE [LARGE SCALE GENOMIC DNA]</scope>
</reference>
<evidence type="ECO:0000313" key="2">
    <source>
        <dbReference type="EMBL" id="CAG5078879.1"/>
    </source>
</evidence>
<sequence length="376" mass="42611">MPTKFAIVTSEPLPDSIDLEEKGNEMLKEVTYAIKSFMGPGTMLDHFKVIPPKQSNILQFLAQVLICSFSLGVVIFTGFKCFQGTRTFRVGEKRAVVIGYLMTLIIPMVDVYPGLYLWYSYTAYNSMYSYDWNFAISFVLLYFPIAEALNLCVKSYFLVITVHQKYPPQWIFLCSGIAERIEILVIILPKLFMEAFLAALHCEFIGWFSFLILIVNVLGLLMSSSLSICSSPSILYDPKLTSIDDIARNKNKFIEEEWCGTTLSEWFQPRMGQCVKVDRSQRVSPLPFGPQQNSIYGALPACANPLEIIFACVLLITLVITLFYLGIMIYDIRRVKRIAFSRGRRSTLGTIFNVTNSSYSLKNNSISTVTIQDISV</sequence>
<dbReference type="EMBL" id="OU015568">
    <property type="protein sequence ID" value="CAG5078879.1"/>
    <property type="molecule type" value="Genomic_DNA"/>
</dbReference>
<keyword evidence="1" id="KW-0812">Transmembrane</keyword>